<protein>
    <submittedName>
        <fullName evidence="1">Uncharacterized protein</fullName>
    </submittedName>
</protein>
<name>A0A2M7TJF8_UNCKA</name>
<proteinExistence type="predicted"/>
<gene>
    <name evidence="1" type="ORF">COY32_02900</name>
</gene>
<comment type="caution">
    <text evidence="1">The sequence shown here is derived from an EMBL/GenBank/DDBJ whole genome shotgun (WGS) entry which is preliminary data.</text>
</comment>
<reference evidence="2" key="1">
    <citation type="submission" date="2017-09" db="EMBL/GenBank/DDBJ databases">
        <title>Depth-based differentiation of microbial function through sediment-hosted aquifers and enrichment of novel symbionts in the deep terrestrial subsurface.</title>
        <authorList>
            <person name="Probst A.J."/>
            <person name="Ladd B."/>
            <person name="Jarett J.K."/>
            <person name="Geller-Mcgrath D.E."/>
            <person name="Sieber C.M.K."/>
            <person name="Emerson J.B."/>
            <person name="Anantharaman K."/>
            <person name="Thomas B.C."/>
            <person name="Malmstrom R."/>
            <person name="Stieglmeier M."/>
            <person name="Klingl A."/>
            <person name="Woyke T."/>
            <person name="Ryan C.M."/>
            <person name="Banfield J.F."/>
        </authorList>
    </citation>
    <scope>NUCLEOTIDE SEQUENCE [LARGE SCALE GENOMIC DNA]</scope>
</reference>
<evidence type="ECO:0000313" key="2">
    <source>
        <dbReference type="Proteomes" id="UP000228920"/>
    </source>
</evidence>
<accession>A0A2M7TJF8</accession>
<dbReference type="Proteomes" id="UP000228920">
    <property type="component" value="Unassembled WGS sequence"/>
</dbReference>
<dbReference type="AlphaFoldDB" id="A0A2M7TJF8"/>
<sequence>MPPTLRINATTARKNLYNLIDRVGRGTLRVVIHKEGTDNPVILTSAKSIDLASPQDQLQIAADTEGALSGGSYDPNEAKKAKEIFVTEYQKHHDRK</sequence>
<dbReference type="Gene3D" id="3.40.1620.10">
    <property type="entry name" value="YefM-like domain"/>
    <property type="match status" value="1"/>
</dbReference>
<dbReference type="EMBL" id="PFNL01000085">
    <property type="protein sequence ID" value="PIZ46699.1"/>
    <property type="molecule type" value="Genomic_DNA"/>
</dbReference>
<evidence type="ECO:0000313" key="1">
    <source>
        <dbReference type="EMBL" id="PIZ46699.1"/>
    </source>
</evidence>
<organism evidence="1 2">
    <name type="scientific">candidate division WWE3 bacterium CG_4_10_14_0_2_um_filter_41_14</name>
    <dbReference type="NCBI Taxonomy" id="1975072"/>
    <lineage>
        <taxon>Bacteria</taxon>
        <taxon>Katanobacteria</taxon>
    </lineage>
</organism>